<dbReference type="Proteomes" id="UP001218188">
    <property type="component" value="Unassembled WGS sequence"/>
</dbReference>
<sequence>IEWAACVDMFFDFEAAWGYVDAGGQITTKGRPAAMEWWLGRGRNWEKTPALGVLGNSKAQGTFVSGWWDWWLGVQPEEAGDWTALLRLHGRNGFLQLMATLLWWGETAEKEGPLDRLEWSAGVEDVTRVLTEM</sequence>
<dbReference type="AlphaFoldDB" id="A0AAD6WRX0"/>
<proteinExistence type="predicted"/>
<accession>A0AAD6WRX0</accession>
<gene>
    <name evidence="1" type="ORF">C8F04DRAFT_894757</name>
</gene>
<keyword evidence="2" id="KW-1185">Reference proteome</keyword>
<evidence type="ECO:0000313" key="2">
    <source>
        <dbReference type="Proteomes" id="UP001218188"/>
    </source>
</evidence>
<organism evidence="1 2">
    <name type="scientific">Mycena alexandri</name>
    <dbReference type="NCBI Taxonomy" id="1745969"/>
    <lineage>
        <taxon>Eukaryota</taxon>
        <taxon>Fungi</taxon>
        <taxon>Dikarya</taxon>
        <taxon>Basidiomycota</taxon>
        <taxon>Agaricomycotina</taxon>
        <taxon>Agaricomycetes</taxon>
        <taxon>Agaricomycetidae</taxon>
        <taxon>Agaricales</taxon>
        <taxon>Marasmiineae</taxon>
        <taxon>Mycenaceae</taxon>
        <taxon>Mycena</taxon>
    </lineage>
</organism>
<name>A0AAD6WRX0_9AGAR</name>
<protein>
    <submittedName>
        <fullName evidence="1">Uncharacterized protein</fullName>
    </submittedName>
</protein>
<feature type="non-terminal residue" evidence="1">
    <location>
        <position position="1"/>
    </location>
</feature>
<comment type="caution">
    <text evidence="1">The sequence shown here is derived from an EMBL/GenBank/DDBJ whole genome shotgun (WGS) entry which is preliminary data.</text>
</comment>
<dbReference type="EMBL" id="JARJCM010000163">
    <property type="protein sequence ID" value="KAJ7024848.1"/>
    <property type="molecule type" value="Genomic_DNA"/>
</dbReference>
<evidence type="ECO:0000313" key="1">
    <source>
        <dbReference type="EMBL" id="KAJ7024848.1"/>
    </source>
</evidence>
<feature type="non-terminal residue" evidence="1">
    <location>
        <position position="133"/>
    </location>
</feature>
<reference evidence="1" key="1">
    <citation type="submission" date="2023-03" db="EMBL/GenBank/DDBJ databases">
        <title>Massive genome expansion in bonnet fungi (Mycena s.s.) driven by repeated elements and novel gene families across ecological guilds.</title>
        <authorList>
            <consortium name="Lawrence Berkeley National Laboratory"/>
            <person name="Harder C.B."/>
            <person name="Miyauchi S."/>
            <person name="Viragh M."/>
            <person name="Kuo A."/>
            <person name="Thoen E."/>
            <person name="Andreopoulos B."/>
            <person name="Lu D."/>
            <person name="Skrede I."/>
            <person name="Drula E."/>
            <person name="Henrissat B."/>
            <person name="Morin E."/>
            <person name="Kohler A."/>
            <person name="Barry K."/>
            <person name="LaButti K."/>
            <person name="Morin E."/>
            <person name="Salamov A."/>
            <person name="Lipzen A."/>
            <person name="Mereny Z."/>
            <person name="Hegedus B."/>
            <person name="Baldrian P."/>
            <person name="Stursova M."/>
            <person name="Weitz H."/>
            <person name="Taylor A."/>
            <person name="Grigoriev I.V."/>
            <person name="Nagy L.G."/>
            <person name="Martin F."/>
            <person name="Kauserud H."/>
        </authorList>
    </citation>
    <scope>NUCLEOTIDE SEQUENCE</scope>
    <source>
        <strain evidence="1">CBHHK200</strain>
    </source>
</reference>